<dbReference type="Gene3D" id="3.10.20.590">
    <property type="match status" value="1"/>
</dbReference>
<dbReference type="InterPro" id="IPR014729">
    <property type="entry name" value="Rossmann-like_a/b/a_fold"/>
</dbReference>
<dbReference type="Proteomes" id="UP001216384">
    <property type="component" value="Unassembled WGS sequence"/>
</dbReference>
<dbReference type="SUPFAM" id="SSF52374">
    <property type="entry name" value="Nucleotidylyl transferase"/>
    <property type="match status" value="1"/>
</dbReference>
<evidence type="ECO:0000256" key="8">
    <source>
        <dbReference type="ARBA" id="ARBA00047469"/>
    </source>
</evidence>
<dbReference type="GO" id="GO:0006429">
    <property type="term" value="P:leucyl-tRNA aminoacylation"/>
    <property type="evidence" value="ECO:0007669"/>
    <property type="project" value="UniProtKB-UniRule"/>
</dbReference>
<dbReference type="Pfam" id="PF00133">
    <property type="entry name" value="tRNA-synt_1"/>
    <property type="match status" value="1"/>
</dbReference>
<dbReference type="EMBL" id="JAJHZM010000011">
    <property type="protein sequence ID" value="MDC4181992.1"/>
    <property type="molecule type" value="Genomic_DNA"/>
</dbReference>
<keyword evidence="5 9" id="KW-0067">ATP-binding</keyword>
<dbReference type="InterPro" id="IPR001412">
    <property type="entry name" value="aa-tRNA-synth_I_CS"/>
</dbReference>
<dbReference type="NCBIfam" id="TIGR00396">
    <property type="entry name" value="leuS_bact"/>
    <property type="match status" value="1"/>
</dbReference>
<protein>
    <recommendedName>
        <fullName evidence="9">Leucine--tRNA ligase</fullName>
        <ecNumber evidence="9">6.1.1.4</ecNumber>
    </recommendedName>
    <alternativeName>
        <fullName evidence="9">Leucyl-tRNA synthetase</fullName>
        <shortName evidence="9">LeuRS</shortName>
    </alternativeName>
</protein>
<dbReference type="InterPro" id="IPR009080">
    <property type="entry name" value="tRNAsynth_Ia_anticodon-bd"/>
</dbReference>
<accession>A0AAW6HQP5</accession>
<keyword evidence="6 9" id="KW-0648">Protein biosynthesis</keyword>
<evidence type="ECO:0000256" key="10">
    <source>
        <dbReference type="RuleBase" id="RU363035"/>
    </source>
</evidence>
<dbReference type="FunFam" id="3.40.50.620:FF:000077">
    <property type="entry name" value="Leucine--tRNA ligase"/>
    <property type="match status" value="1"/>
</dbReference>
<feature type="domain" description="Methionyl/Leucyl tRNA synthetase" evidence="13">
    <location>
        <begin position="37"/>
        <end position="169"/>
    </location>
</feature>
<dbReference type="SUPFAM" id="SSF50677">
    <property type="entry name" value="ValRS/IleRS/LeuRS editing domain"/>
    <property type="match status" value="1"/>
</dbReference>
<evidence type="ECO:0000256" key="4">
    <source>
        <dbReference type="ARBA" id="ARBA00022741"/>
    </source>
</evidence>
<dbReference type="EC" id="6.1.1.4" evidence="9"/>
<evidence type="ECO:0000256" key="1">
    <source>
        <dbReference type="ARBA" id="ARBA00005594"/>
    </source>
</evidence>
<proteinExistence type="inferred from homology"/>
<dbReference type="Pfam" id="PF13603">
    <property type="entry name" value="tRNA-synt_1_2"/>
    <property type="match status" value="1"/>
</dbReference>
<name>A0AAW6HQP5_9MOLU</name>
<feature type="domain" description="Leucyl-tRNA synthetase editing" evidence="14">
    <location>
        <begin position="224"/>
        <end position="394"/>
    </location>
</feature>
<dbReference type="Proteomes" id="UP001220940">
    <property type="component" value="Unassembled WGS sequence"/>
</dbReference>
<evidence type="ECO:0000256" key="6">
    <source>
        <dbReference type="ARBA" id="ARBA00022917"/>
    </source>
</evidence>
<gene>
    <name evidence="9 16" type="primary">leuS</name>
    <name evidence="15" type="ORF">LNO68_02185</name>
    <name evidence="16" type="ORF">LNO71_01765</name>
</gene>
<sequence length="805" mass="93856">MYNHNLIENKWRKVWSDQNVYHFDLDKSKTKYYILDMFPYPSGKGLHVGHVKAFMATDVVSRWKNALGFNVLHPIGWDAFGLPAEQYAIQTNNHPAKFTQENIDNFRNQLQSLGFNYDYRLEVDTTNPNYFQWTQWIFKKLYEHNLAYQADIEVNWCEKLGTVLANEEVLTDEAGNKISERGSYPVIKKKMRQWVLKITEFADELIKDLDDINWPNSIKAMQVNWIGKSTGASIKFDVEGLDNQKIEVFSSRADTLFGVSFIALSFDHELVKQKLITNKNDQIEEFIKANSIDQTVRYVGIDTNYFAIHPITKKRIPIYLADYIISDYGTGAVMGVAAHDERDYNFANKYNLEIIPVIKADSYPYLGDGSHINSDFINGLDNDQAINKIIDYLEKNNIGSKKTNYKLRDWIFSRQRYWGEPFPVVFDENNNCHLLKDEQLPLKLPELKDFSPNKQGLPPLANASDEWLHPIIDNKKYTREINTMPQWAGSCWYFLGYILKLHELNKNHLDQNYLALNSPEAKALFDHFMPVDLYVGGQEHAVLHLLYARFWYKFLYKINVVSSKEPFYQLMNQGMILGEDGTKMSKSKGNIINPDDLVLSHGADTIRTYVMFMGPLNASLAWNSNALNGTRKFLERVYNLFDKITINDDPSEHLNYDYHNFLKKVNQHLENYEFNLVVSEMMIFINACYKQEQINKEMIKNFLIVLSFFAPFLAEELNEKINNKQLLYTMKLAKWDEQYLVKNVVTISCSINGKYKMVNDFNIDASEQEVADFFLNQETIKKQTQDKQIVKTIFVKNKIINFIVK</sequence>
<evidence type="ECO:0000259" key="13">
    <source>
        <dbReference type="Pfam" id="PF09334"/>
    </source>
</evidence>
<dbReference type="PRINTS" id="PR00985">
    <property type="entry name" value="TRNASYNTHLEU"/>
</dbReference>
<dbReference type="Pfam" id="PF09334">
    <property type="entry name" value="tRNA-synt_1g"/>
    <property type="match status" value="1"/>
</dbReference>
<comment type="catalytic activity">
    <reaction evidence="8 9">
        <text>tRNA(Leu) + L-leucine + ATP = L-leucyl-tRNA(Leu) + AMP + diphosphate</text>
        <dbReference type="Rhea" id="RHEA:11688"/>
        <dbReference type="Rhea" id="RHEA-COMP:9613"/>
        <dbReference type="Rhea" id="RHEA-COMP:9622"/>
        <dbReference type="ChEBI" id="CHEBI:30616"/>
        <dbReference type="ChEBI" id="CHEBI:33019"/>
        <dbReference type="ChEBI" id="CHEBI:57427"/>
        <dbReference type="ChEBI" id="CHEBI:78442"/>
        <dbReference type="ChEBI" id="CHEBI:78494"/>
        <dbReference type="ChEBI" id="CHEBI:456215"/>
        <dbReference type="EC" id="6.1.1.4"/>
    </reaction>
</comment>
<evidence type="ECO:0000259" key="14">
    <source>
        <dbReference type="Pfam" id="PF13603"/>
    </source>
</evidence>
<comment type="subcellular location">
    <subcellularLocation>
        <location evidence="9">Cytoplasm</location>
    </subcellularLocation>
</comment>
<evidence type="ECO:0000313" key="17">
    <source>
        <dbReference type="Proteomes" id="UP001216384"/>
    </source>
</evidence>
<evidence type="ECO:0000259" key="12">
    <source>
        <dbReference type="Pfam" id="PF08264"/>
    </source>
</evidence>
<evidence type="ECO:0000313" key="18">
    <source>
        <dbReference type="Proteomes" id="UP001220940"/>
    </source>
</evidence>
<keyword evidence="4 9" id="KW-0547">Nucleotide-binding</keyword>
<dbReference type="InterPro" id="IPR013155">
    <property type="entry name" value="M/V/L/I-tRNA-synth_anticd-bd"/>
</dbReference>
<dbReference type="EMBL" id="JAJHZP010000013">
    <property type="protein sequence ID" value="MDC4183368.1"/>
    <property type="molecule type" value="Genomic_DNA"/>
</dbReference>
<dbReference type="GO" id="GO:0005524">
    <property type="term" value="F:ATP binding"/>
    <property type="evidence" value="ECO:0007669"/>
    <property type="project" value="UniProtKB-UniRule"/>
</dbReference>
<dbReference type="InterPro" id="IPR002302">
    <property type="entry name" value="Leu-tRNA-ligase"/>
</dbReference>
<dbReference type="Gene3D" id="1.10.730.10">
    <property type="entry name" value="Isoleucyl-tRNA Synthetase, Domain 1"/>
    <property type="match status" value="1"/>
</dbReference>
<evidence type="ECO:0000313" key="15">
    <source>
        <dbReference type="EMBL" id="MDC4181992.1"/>
    </source>
</evidence>
<evidence type="ECO:0000256" key="9">
    <source>
        <dbReference type="HAMAP-Rule" id="MF_00049"/>
    </source>
</evidence>
<keyword evidence="2 9" id="KW-0963">Cytoplasm</keyword>
<evidence type="ECO:0000256" key="3">
    <source>
        <dbReference type="ARBA" id="ARBA00022598"/>
    </source>
</evidence>
<keyword evidence="7 9" id="KW-0030">Aminoacyl-tRNA synthetase</keyword>
<feature type="domain" description="Methionyl/Valyl/Leucyl/Isoleucyl-tRNA synthetase anticodon-binding" evidence="12">
    <location>
        <begin position="657"/>
        <end position="764"/>
    </location>
</feature>
<comment type="caution">
    <text evidence="16">The sequence shown here is derived from an EMBL/GenBank/DDBJ whole genome shotgun (WGS) entry which is preliminary data.</text>
</comment>
<dbReference type="Pfam" id="PF08264">
    <property type="entry name" value="Anticodon_1"/>
    <property type="match status" value="1"/>
</dbReference>
<dbReference type="FunFam" id="3.40.50.620:FF:000056">
    <property type="entry name" value="Leucine--tRNA ligase"/>
    <property type="match status" value="1"/>
</dbReference>
<keyword evidence="18" id="KW-1185">Reference proteome</keyword>
<dbReference type="GO" id="GO:0004823">
    <property type="term" value="F:leucine-tRNA ligase activity"/>
    <property type="evidence" value="ECO:0007669"/>
    <property type="project" value="UniProtKB-UniRule"/>
</dbReference>
<organism evidence="16 17">
    <name type="scientific">Mycoplasma bradburyae</name>
    <dbReference type="NCBI Taxonomy" id="2963128"/>
    <lineage>
        <taxon>Bacteria</taxon>
        <taxon>Bacillati</taxon>
        <taxon>Mycoplasmatota</taxon>
        <taxon>Mollicutes</taxon>
        <taxon>Mycoplasmataceae</taxon>
        <taxon>Mycoplasma</taxon>
    </lineage>
</organism>
<dbReference type="FunFam" id="1.10.730.10:FF:000002">
    <property type="entry name" value="Leucine--tRNA ligase"/>
    <property type="match status" value="1"/>
</dbReference>
<dbReference type="PANTHER" id="PTHR43740:SF2">
    <property type="entry name" value="LEUCINE--TRNA LIGASE, MITOCHONDRIAL"/>
    <property type="match status" value="1"/>
</dbReference>
<evidence type="ECO:0000259" key="11">
    <source>
        <dbReference type="Pfam" id="PF00133"/>
    </source>
</evidence>
<dbReference type="AlphaFoldDB" id="A0AAW6HQP5"/>
<feature type="short sequence motif" description="'KMSKS' region" evidence="9">
    <location>
        <begin position="583"/>
        <end position="587"/>
    </location>
</feature>
<dbReference type="RefSeq" id="WP_255034955.1">
    <property type="nucleotide sequence ID" value="NZ_CP101414.1"/>
</dbReference>
<feature type="binding site" evidence="9">
    <location>
        <position position="586"/>
    </location>
    <ligand>
        <name>ATP</name>
        <dbReference type="ChEBI" id="CHEBI:30616"/>
    </ligand>
</feature>
<dbReference type="PROSITE" id="PS00178">
    <property type="entry name" value="AA_TRNA_LIGASE_I"/>
    <property type="match status" value="1"/>
</dbReference>
<comment type="caution">
    <text evidence="9">Lacks conserved residue(s) required for the propagation of feature annotation.</text>
</comment>
<dbReference type="InterPro" id="IPR009008">
    <property type="entry name" value="Val/Leu/Ile-tRNA-synth_edit"/>
</dbReference>
<evidence type="ECO:0000256" key="5">
    <source>
        <dbReference type="ARBA" id="ARBA00022840"/>
    </source>
</evidence>
<dbReference type="PANTHER" id="PTHR43740">
    <property type="entry name" value="LEUCYL-TRNA SYNTHETASE"/>
    <property type="match status" value="1"/>
</dbReference>
<dbReference type="InterPro" id="IPR015413">
    <property type="entry name" value="Methionyl/Leucyl_tRNA_Synth"/>
</dbReference>
<dbReference type="Gene3D" id="3.40.50.620">
    <property type="entry name" value="HUPs"/>
    <property type="match status" value="2"/>
</dbReference>
<evidence type="ECO:0000313" key="16">
    <source>
        <dbReference type="EMBL" id="MDC4183368.1"/>
    </source>
</evidence>
<dbReference type="GO" id="GO:0005829">
    <property type="term" value="C:cytosol"/>
    <property type="evidence" value="ECO:0007669"/>
    <property type="project" value="TreeGrafter"/>
</dbReference>
<evidence type="ECO:0000256" key="7">
    <source>
        <dbReference type="ARBA" id="ARBA00023146"/>
    </source>
</evidence>
<dbReference type="HAMAP" id="MF_00049_B">
    <property type="entry name" value="Leu_tRNA_synth_B"/>
    <property type="match status" value="1"/>
</dbReference>
<evidence type="ECO:0000256" key="2">
    <source>
        <dbReference type="ARBA" id="ARBA00022490"/>
    </source>
</evidence>
<comment type="similarity">
    <text evidence="1 9 10">Belongs to the class-I aminoacyl-tRNA synthetase family.</text>
</comment>
<dbReference type="CDD" id="cd00812">
    <property type="entry name" value="LeuRS_core"/>
    <property type="match status" value="1"/>
</dbReference>
<dbReference type="SUPFAM" id="SSF47323">
    <property type="entry name" value="Anticodon-binding domain of a subclass of class I aminoacyl-tRNA synthetases"/>
    <property type="match status" value="1"/>
</dbReference>
<dbReference type="InterPro" id="IPR025709">
    <property type="entry name" value="Leu_tRNA-synth_edit"/>
</dbReference>
<keyword evidence="3 9" id="KW-0436">Ligase</keyword>
<feature type="domain" description="Aminoacyl-tRNA synthetase class Ia" evidence="11">
    <location>
        <begin position="515"/>
        <end position="615"/>
    </location>
</feature>
<dbReference type="InterPro" id="IPR002300">
    <property type="entry name" value="aa-tRNA-synth_Ia"/>
</dbReference>
<reference evidence="16 18" key="1">
    <citation type="submission" date="2021-11" db="EMBL/GenBank/DDBJ databases">
        <title>Description of Mycoplasma bradburyaesp. nov.from sea birds: a tribute to a great mycoplasmologist.</title>
        <authorList>
            <person name="Ramirez A.S."/>
            <person name="Poveda C."/>
            <person name="Suarez-Perez A."/>
            <person name="Rosales R.S."/>
            <person name="Dijkman R."/>
            <person name="Feberwee A."/>
            <person name="Spergser J."/>
            <person name="Szostak M.P."/>
            <person name="Ressel L."/>
            <person name="Calabuig P."/>
            <person name="Catania S."/>
            <person name="Gobbo F."/>
            <person name="Timofte D."/>
            <person name="Poveda J.B."/>
        </authorList>
    </citation>
    <scope>NUCLEOTIDE SEQUENCE</scope>
    <source>
        <strain evidence="15 18">T158</strain>
        <strain evidence="16">T264</strain>
    </source>
</reference>
<dbReference type="GO" id="GO:0002161">
    <property type="term" value="F:aminoacyl-tRNA deacylase activity"/>
    <property type="evidence" value="ECO:0007669"/>
    <property type="project" value="InterPro"/>
</dbReference>